<dbReference type="RefSeq" id="WP_096010030.1">
    <property type="nucleotide sequence ID" value="NZ_NTME01000007.1"/>
</dbReference>
<evidence type="ECO:0000256" key="1">
    <source>
        <dbReference type="ARBA" id="ARBA00022679"/>
    </source>
</evidence>
<evidence type="ECO:0000259" key="3">
    <source>
        <dbReference type="Pfam" id="PF13579"/>
    </source>
</evidence>
<evidence type="ECO:0000256" key="2">
    <source>
        <dbReference type="SAM" id="Phobius"/>
    </source>
</evidence>
<organism evidence="4 5">
    <name type="scientific">Pseudomonas plecoglossicida</name>
    <dbReference type="NCBI Taxonomy" id="70775"/>
    <lineage>
        <taxon>Bacteria</taxon>
        <taxon>Pseudomonadati</taxon>
        <taxon>Pseudomonadota</taxon>
        <taxon>Gammaproteobacteria</taxon>
        <taxon>Pseudomonadales</taxon>
        <taxon>Pseudomonadaceae</taxon>
        <taxon>Pseudomonas</taxon>
    </lineage>
</organism>
<dbReference type="Proteomes" id="UP000218102">
    <property type="component" value="Unassembled WGS sequence"/>
</dbReference>
<name>A0A2A3M7F9_PSEDL</name>
<dbReference type="InterPro" id="IPR028098">
    <property type="entry name" value="Glyco_trans_4-like_N"/>
</dbReference>
<dbReference type="GO" id="GO:0009103">
    <property type="term" value="P:lipopolysaccharide biosynthetic process"/>
    <property type="evidence" value="ECO:0007669"/>
    <property type="project" value="TreeGrafter"/>
</dbReference>
<gene>
    <name evidence="4" type="ORF">CMV24_09120</name>
</gene>
<dbReference type="SUPFAM" id="SSF53756">
    <property type="entry name" value="UDP-Glycosyltransferase/glycogen phosphorylase"/>
    <property type="match status" value="1"/>
</dbReference>
<dbReference type="Pfam" id="PF13692">
    <property type="entry name" value="Glyco_trans_1_4"/>
    <property type="match status" value="1"/>
</dbReference>
<accession>A0A2A3M7F9</accession>
<dbReference type="PANTHER" id="PTHR46401">
    <property type="entry name" value="GLYCOSYLTRANSFERASE WBBK-RELATED"/>
    <property type="match status" value="1"/>
</dbReference>
<dbReference type="Pfam" id="PF13579">
    <property type="entry name" value="Glyco_trans_4_4"/>
    <property type="match status" value="1"/>
</dbReference>
<feature type="transmembrane region" description="Helical" evidence="2">
    <location>
        <begin position="80"/>
        <end position="99"/>
    </location>
</feature>
<evidence type="ECO:0000313" key="4">
    <source>
        <dbReference type="EMBL" id="PBJ95979.1"/>
    </source>
</evidence>
<dbReference type="PANTHER" id="PTHR46401:SF2">
    <property type="entry name" value="GLYCOSYLTRANSFERASE WBBK-RELATED"/>
    <property type="match status" value="1"/>
</dbReference>
<keyword evidence="2" id="KW-1133">Transmembrane helix</keyword>
<keyword evidence="2" id="KW-0472">Membrane</keyword>
<keyword evidence="2" id="KW-0812">Transmembrane</keyword>
<protein>
    <submittedName>
        <fullName evidence="4">Glycosyltransferase WbuB</fullName>
    </submittedName>
</protein>
<keyword evidence="1 4" id="KW-0808">Transferase</keyword>
<reference evidence="4 5" key="1">
    <citation type="submission" date="2017-09" db="EMBL/GenBank/DDBJ databases">
        <authorList>
            <person name="Ehlers B."/>
            <person name="Leendertz F.H."/>
        </authorList>
    </citation>
    <scope>NUCLEOTIDE SEQUENCE [LARGE SCALE GENOMIC DNA]</scope>
    <source>
        <strain evidence="4 5">DJ-1</strain>
    </source>
</reference>
<feature type="domain" description="Glycosyltransferase subfamily 4-like N-terminal" evidence="3">
    <location>
        <begin position="17"/>
        <end position="201"/>
    </location>
</feature>
<proteinExistence type="predicted"/>
<sequence>MKVLVWSQYYWPENFHINDVVMELARQQVEVTVVTGKPNYPEGRIFSGYTIGGVKVENHGEVEVIRLPLLPRGQNSAIKLLLNYLSFIVMGYMLAPWLLRGRRFDAVFVYAPSPLFQALPALWVAGLKRAPLLLWVQDLWPESLRATGFVKNKWLLKAVEFAVTRVYRGADRILIQSEAFRPSVTRLLGLGCAARISYFPNSAAEAQRPSPSCVESAISQAVGACFSVVFAGNIGYAQSCDTIIEAAQLLRGQAGIRFFIVGSGSQAEHMAQRVSVLGLKNVELVGRVPPSQMGAIYAASSVLLLTLRDDPVLSVTVPSKFQSYLAAGKPVIASCNGEVARLVAESGCGLAVSAEDPCQLAKAVLELYQAGSDQLEGMGYCGKEFFSHNYMLADNVKKLIGFFAKTEH</sequence>
<dbReference type="CDD" id="cd03794">
    <property type="entry name" value="GT4_WbuB-like"/>
    <property type="match status" value="1"/>
</dbReference>
<evidence type="ECO:0000313" key="5">
    <source>
        <dbReference type="Proteomes" id="UP000218102"/>
    </source>
</evidence>
<dbReference type="Gene3D" id="3.40.50.2000">
    <property type="entry name" value="Glycogen Phosphorylase B"/>
    <property type="match status" value="2"/>
</dbReference>
<dbReference type="GO" id="GO:0016757">
    <property type="term" value="F:glycosyltransferase activity"/>
    <property type="evidence" value="ECO:0007669"/>
    <property type="project" value="TreeGrafter"/>
</dbReference>
<dbReference type="AlphaFoldDB" id="A0A2A3M7F9"/>
<dbReference type="EMBL" id="NTME01000007">
    <property type="protein sequence ID" value="PBJ95979.1"/>
    <property type="molecule type" value="Genomic_DNA"/>
</dbReference>
<comment type="caution">
    <text evidence="4">The sequence shown here is derived from an EMBL/GenBank/DDBJ whole genome shotgun (WGS) entry which is preliminary data.</text>
</comment>